<protein>
    <submittedName>
        <fullName evidence="6">Energy-coupling factor transporter transmembrane protein EcfT</fullName>
    </submittedName>
</protein>
<keyword evidence="7" id="KW-1185">Reference proteome</keyword>
<feature type="transmembrane region" description="Helical" evidence="5">
    <location>
        <begin position="203"/>
        <end position="223"/>
    </location>
</feature>
<feature type="transmembrane region" description="Helical" evidence="5">
    <location>
        <begin position="6"/>
        <end position="34"/>
    </location>
</feature>
<proteinExistence type="predicted"/>
<accession>A0ABR9ZLC7</accession>
<comment type="caution">
    <text evidence="6">The sequence shown here is derived from an EMBL/GenBank/DDBJ whole genome shotgun (WGS) entry which is preliminary data.</text>
</comment>
<keyword evidence="2 5" id="KW-0812">Transmembrane</keyword>
<feature type="transmembrane region" description="Helical" evidence="5">
    <location>
        <begin position="80"/>
        <end position="98"/>
    </location>
</feature>
<gene>
    <name evidence="6" type="ORF">IRY30_09185</name>
</gene>
<dbReference type="CDD" id="cd16914">
    <property type="entry name" value="EcfT"/>
    <property type="match status" value="1"/>
</dbReference>
<name>A0ABR9ZLC7_9CORY</name>
<comment type="subcellular location">
    <subcellularLocation>
        <location evidence="1">Membrane</location>
        <topology evidence="1">Multi-pass membrane protein</topology>
    </subcellularLocation>
</comment>
<keyword evidence="4 5" id="KW-0472">Membrane</keyword>
<feature type="transmembrane region" description="Helical" evidence="5">
    <location>
        <begin position="41"/>
        <end position="60"/>
    </location>
</feature>
<evidence type="ECO:0000256" key="1">
    <source>
        <dbReference type="ARBA" id="ARBA00004141"/>
    </source>
</evidence>
<dbReference type="RefSeq" id="WP_194557126.1">
    <property type="nucleotide sequence ID" value="NZ_JADKMY010000003.1"/>
</dbReference>
<organism evidence="6 7">
    <name type="scientific">Corynebacterium suicordis DSM 45110</name>
    <dbReference type="NCBI Taxonomy" id="1121369"/>
    <lineage>
        <taxon>Bacteria</taxon>
        <taxon>Bacillati</taxon>
        <taxon>Actinomycetota</taxon>
        <taxon>Actinomycetes</taxon>
        <taxon>Mycobacteriales</taxon>
        <taxon>Corynebacteriaceae</taxon>
        <taxon>Corynebacterium</taxon>
    </lineage>
</organism>
<reference evidence="6 7" key="1">
    <citation type="submission" date="2020-10" db="EMBL/GenBank/DDBJ databases">
        <title>Novel species in genus Corynebacterium.</title>
        <authorList>
            <person name="Zhang G."/>
        </authorList>
    </citation>
    <scope>NUCLEOTIDE SEQUENCE [LARGE SCALE GENOMIC DNA]</scope>
    <source>
        <strain evidence="6 7">DSM 45110</strain>
    </source>
</reference>
<evidence type="ECO:0000256" key="4">
    <source>
        <dbReference type="ARBA" id="ARBA00023136"/>
    </source>
</evidence>
<evidence type="ECO:0000256" key="3">
    <source>
        <dbReference type="ARBA" id="ARBA00022989"/>
    </source>
</evidence>
<evidence type="ECO:0000313" key="6">
    <source>
        <dbReference type="EMBL" id="MBF4554240.1"/>
    </source>
</evidence>
<dbReference type="InterPro" id="IPR003339">
    <property type="entry name" value="ABC/ECF_trnsptr_transmembrane"/>
</dbReference>
<sequence>MNPLTPLTFAACAAIMVLAVDSWILSAVVVGAVFLSTPRRVLLPTLAIGLPACLGFVLMYAPFGQELGWWIITRDGLSTALHLGIRFLAVTAVALLGMSKVDVDRLMRALQPRVPAPLLYVVGSTVRLYPMARQRLQTIQQVHQSRGIDTSGIRAKAHLVLPLIVGLVDDAAQRARPLQHLGVGERGPRTVLHPVADSAVEKFLRWGALLLTAAVVVWALGWAP</sequence>
<dbReference type="Pfam" id="PF02361">
    <property type="entry name" value="CbiQ"/>
    <property type="match status" value="1"/>
</dbReference>
<evidence type="ECO:0000256" key="5">
    <source>
        <dbReference type="SAM" id="Phobius"/>
    </source>
</evidence>
<dbReference type="EMBL" id="JADKMY010000003">
    <property type="protein sequence ID" value="MBF4554240.1"/>
    <property type="molecule type" value="Genomic_DNA"/>
</dbReference>
<evidence type="ECO:0000313" key="7">
    <source>
        <dbReference type="Proteomes" id="UP000635902"/>
    </source>
</evidence>
<dbReference type="Proteomes" id="UP000635902">
    <property type="component" value="Unassembled WGS sequence"/>
</dbReference>
<evidence type="ECO:0000256" key="2">
    <source>
        <dbReference type="ARBA" id="ARBA00022692"/>
    </source>
</evidence>
<keyword evidence="3 5" id="KW-1133">Transmembrane helix</keyword>